<keyword evidence="1" id="KW-0472">Membrane</keyword>
<keyword evidence="1" id="KW-0812">Transmembrane</keyword>
<sequence>MAFAQELKRTVVMGALLAVAVGAIGAQAEAPAPTPGQPGAAPESLLSSLVAPVVVSVVAFFASFAL</sequence>
<gene>
    <name evidence="2" type="ORF">CSSPTR1EN2_LOCUS1200</name>
</gene>
<evidence type="ECO:0000313" key="3">
    <source>
        <dbReference type="Proteomes" id="UP001497512"/>
    </source>
</evidence>
<dbReference type="EMBL" id="OZ019893">
    <property type="protein sequence ID" value="CAK9191057.1"/>
    <property type="molecule type" value="Genomic_DNA"/>
</dbReference>
<feature type="transmembrane region" description="Helical" evidence="1">
    <location>
        <begin position="44"/>
        <end position="65"/>
    </location>
</feature>
<name>A0ABP0TAL3_9BRYO</name>
<organism evidence="2 3">
    <name type="scientific">Sphagnum troendelagicum</name>
    <dbReference type="NCBI Taxonomy" id="128251"/>
    <lineage>
        <taxon>Eukaryota</taxon>
        <taxon>Viridiplantae</taxon>
        <taxon>Streptophyta</taxon>
        <taxon>Embryophyta</taxon>
        <taxon>Bryophyta</taxon>
        <taxon>Sphagnophytina</taxon>
        <taxon>Sphagnopsida</taxon>
        <taxon>Sphagnales</taxon>
        <taxon>Sphagnaceae</taxon>
        <taxon>Sphagnum</taxon>
    </lineage>
</organism>
<reference evidence="2 3" key="1">
    <citation type="submission" date="2024-02" db="EMBL/GenBank/DDBJ databases">
        <authorList>
            <consortium name="ELIXIR-Norway"/>
            <consortium name="Elixir Norway"/>
        </authorList>
    </citation>
    <scope>NUCLEOTIDE SEQUENCE [LARGE SCALE GENOMIC DNA]</scope>
</reference>
<accession>A0ABP0TAL3</accession>
<proteinExistence type="predicted"/>
<keyword evidence="1" id="KW-1133">Transmembrane helix</keyword>
<dbReference type="Proteomes" id="UP001497512">
    <property type="component" value="Chromosome 1"/>
</dbReference>
<keyword evidence="3" id="KW-1185">Reference proteome</keyword>
<evidence type="ECO:0000313" key="2">
    <source>
        <dbReference type="EMBL" id="CAK9191057.1"/>
    </source>
</evidence>
<evidence type="ECO:0000256" key="1">
    <source>
        <dbReference type="SAM" id="Phobius"/>
    </source>
</evidence>
<protein>
    <recommendedName>
        <fullName evidence="4">Arabinogalactan-like protein</fullName>
    </recommendedName>
</protein>
<evidence type="ECO:0008006" key="4">
    <source>
        <dbReference type="Google" id="ProtNLM"/>
    </source>
</evidence>